<keyword evidence="3" id="KW-0547">Nucleotide-binding</keyword>
<dbReference type="SUPFAM" id="SSF53613">
    <property type="entry name" value="Ribokinase-like"/>
    <property type="match status" value="1"/>
</dbReference>
<dbReference type="GO" id="GO:0005524">
    <property type="term" value="F:ATP binding"/>
    <property type="evidence" value="ECO:0007669"/>
    <property type="project" value="UniProtKB-KW"/>
</dbReference>
<dbReference type="PANTHER" id="PTHR43085">
    <property type="entry name" value="HEXOKINASE FAMILY MEMBER"/>
    <property type="match status" value="1"/>
</dbReference>
<dbReference type="PROSITE" id="PS00584">
    <property type="entry name" value="PFKB_KINASES_2"/>
    <property type="match status" value="1"/>
</dbReference>
<dbReference type="InterPro" id="IPR002173">
    <property type="entry name" value="Carboh/pur_kinase_PfkB_CS"/>
</dbReference>
<evidence type="ECO:0000256" key="5">
    <source>
        <dbReference type="ARBA" id="ARBA00022840"/>
    </source>
</evidence>
<evidence type="ECO:0000256" key="3">
    <source>
        <dbReference type="ARBA" id="ARBA00022741"/>
    </source>
</evidence>
<reference evidence="7" key="1">
    <citation type="submission" date="2021-03" db="EMBL/GenBank/DDBJ databases">
        <title>Antimicrobial resistance genes in bacteria isolated from Japanese honey, and their potential for conferring macrolide and lincosamide resistance in the American foulbrood pathogen Paenibacillus larvae.</title>
        <authorList>
            <person name="Okamoto M."/>
            <person name="Kumagai M."/>
            <person name="Kanamori H."/>
            <person name="Takamatsu D."/>
        </authorList>
    </citation>
    <scope>NUCLEOTIDE SEQUENCE</scope>
    <source>
        <strain evidence="7">J40TS1</strain>
    </source>
</reference>
<keyword evidence="8" id="KW-1185">Reference proteome</keyword>
<feature type="domain" description="Carbohydrate kinase PfkB" evidence="6">
    <location>
        <begin position="7"/>
        <end position="301"/>
    </location>
</feature>
<dbReference type="Proteomes" id="UP000683139">
    <property type="component" value="Unassembled WGS sequence"/>
</dbReference>
<name>A0A919YRR0_9BACL</name>
<dbReference type="InterPro" id="IPR029056">
    <property type="entry name" value="Ribokinase-like"/>
</dbReference>
<proteinExistence type="inferred from homology"/>
<organism evidence="7 8">
    <name type="scientific">Paenibacillus montaniterrae</name>
    <dbReference type="NCBI Taxonomy" id="429341"/>
    <lineage>
        <taxon>Bacteria</taxon>
        <taxon>Bacillati</taxon>
        <taxon>Bacillota</taxon>
        <taxon>Bacilli</taxon>
        <taxon>Bacillales</taxon>
        <taxon>Paenibacillaceae</taxon>
        <taxon>Paenibacillus</taxon>
    </lineage>
</organism>
<evidence type="ECO:0000259" key="6">
    <source>
        <dbReference type="Pfam" id="PF00294"/>
    </source>
</evidence>
<protein>
    <submittedName>
        <fullName evidence="7">Carbohydrate kinase</fullName>
    </submittedName>
</protein>
<evidence type="ECO:0000313" key="7">
    <source>
        <dbReference type="EMBL" id="GIP16999.1"/>
    </source>
</evidence>
<dbReference type="InterPro" id="IPR011611">
    <property type="entry name" value="PfkB_dom"/>
</dbReference>
<evidence type="ECO:0000313" key="8">
    <source>
        <dbReference type="Proteomes" id="UP000683139"/>
    </source>
</evidence>
<accession>A0A919YRR0</accession>
<dbReference type="Gene3D" id="3.40.1190.20">
    <property type="match status" value="1"/>
</dbReference>
<comment type="caution">
    <text evidence="7">The sequence shown here is derived from an EMBL/GenBank/DDBJ whole genome shotgun (WGS) entry which is preliminary data.</text>
</comment>
<evidence type="ECO:0000256" key="1">
    <source>
        <dbReference type="ARBA" id="ARBA00010688"/>
    </source>
</evidence>
<evidence type="ECO:0000256" key="2">
    <source>
        <dbReference type="ARBA" id="ARBA00022679"/>
    </source>
</evidence>
<dbReference type="PANTHER" id="PTHR43085:SF1">
    <property type="entry name" value="PSEUDOURIDINE KINASE-RELATED"/>
    <property type="match status" value="1"/>
</dbReference>
<sequence length="318" mass="34983">MTKKSPQVVTFGETMTLFLPTQQQSIERADSLQHRFGGAESNVAIGLARLGVEVGWFSAFGADPLGKRIVKTIRGEGVDVSRVIYNDQAPTGIMLREQISGRNAVHYMRKGSAASKFTPDQLDEQYIQGAELLHITGITPALSESCKATVFRAIELAKANQVKICFDPNLRLKLWSLEEAREVILSLAAEADYFLPGWDELTLLYETEDAELISQRLNELKAVSVVKGKDNRNVIYNQGRQTEIPFVSVEQVIDTVGAGDAFCAGFLAGICKGMSIEEAVRIASISGALAVQTYGDWEALPDWGQVEQQLHAKAYIER</sequence>
<evidence type="ECO:0000256" key="4">
    <source>
        <dbReference type="ARBA" id="ARBA00022777"/>
    </source>
</evidence>
<keyword evidence="4 7" id="KW-0418">Kinase</keyword>
<dbReference type="EMBL" id="BOSE01000004">
    <property type="protein sequence ID" value="GIP16999.1"/>
    <property type="molecule type" value="Genomic_DNA"/>
</dbReference>
<dbReference type="Pfam" id="PF00294">
    <property type="entry name" value="PfkB"/>
    <property type="match status" value="1"/>
</dbReference>
<dbReference type="AlphaFoldDB" id="A0A919YRR0"/>
<keyword evidence="2" id="KW-0808">Transferase</keyword>
<dbReference type="GO" id="GO:0016301">
    <property type="term" value="F:kinase activity"/>
    <property type="evidence" value="ECO:0007669"/>
    <property type="project" value="UniProtKB-KW"/>
</dbReference>
<dbReference type="RefSeq" id="WP_213515773.1">
    <property type="nucleotide sequence ID" value="NZ_BOSE01000004.1"/>
</dbReference>
<comment type="similarity">
    <text evidence="1">Belongs to the carbohydrate kinase PfkB family.</text>
</comment>
<dbReference type="CDD" id="cd01166">
    <property type="entry name" value="KdgK"/>
    <property type="match status" value="1"/>
</dbReference>
<gene>
    <name evidence="7" type="ORF">J40TS1_26410</name>
</gene>
<keyword evidence="5" id="KW-0067">ATP-binding</keyword>
<dbReference type="InterPro" id="IPR050306">
    <property type="entry name" value="PfkB_Carbo_kinase"/>
</dbReference>